<feature type="signal peptide" evidence="1">
    <location>
        <begin position="1"/>
        <end position="23"/>
    </location>
</feature>
<evidence type="ECO:0000313" key="3">
    <source>
        <dbReference type="Proteomes" id="UP001611383"/>
    </source>
</evidence>
<organism evidence="2 3">
    <name type="scientific">Archangium minus</name>
    <dbReference type="NCBI Taxonomy" id="83450"/>
    <lineage>
        <taxon>Bacteria</taxon>
        <taxon>Pseudomonadati</taxon>
        <taxon>Myxococcota</taxon>
        <taxon>Myxococcia</taxon>
        <taxon>Myxococcales</taxon>
        <taxon>Cystobacterineae</taxon>
        <taxon>Archangiaceae</taxon>
        <taxon>Archangium</taxon>
    </lineage>
</organism>
<dbReference type="Gene3D" id="2.130.10.10">
    <property type="entry name" value="YVTN repeat-like/Quinoprotein amine dehydrogenase"/>
    <property type="match status" value="1"/>
</dbReference>
<dbReference type="RefSeq" id="WP_395809153.1">
    <property type="nucleotide sequence ID" value="NZ_CP043494.1"/>
</dbReference>
<keyword evidence="1" id="KW-0732">Signal</keyword>
<dbReference type="EMBL" id="CP043494">
    <property type="protein sequence ID" value="WNG50277.1"/>
    <property type="molecule type" value="Genomic_DNA"/>
</dbReference>
<dbReference type="InterPro" id="IPR015943">
    <property type="entry name" value="WD40/YVTN_repeat-like_dom_sf"/>
</dbReference>
<name>A0ABY9X4F3_9BACT</name>
<dbReference type="Proteomes" id="UP001611383">
    <property type="component" value="Chromosome"/>
</dbReference>
<dbReference type="SUPFAM" id="SSF110296">
    <property type="entry name" value="Oligoxyloglucan reducing end-specific cellobiohydrolase"/>
    <property type="match status" value="1"/>
</dbReference>
<evidence type="ECO:0000313" key="2">
    <source>
        <dbReference type="EMBL" id="WNG50277.1"/>
    </source>
</evidence>
<sequence length="336" mass="37533">MRKLLAFLLLSPVLMCMCGQALLWTNEFRHRRGIDMVNSVWKPVGHQLDRDLPDKLFIGERSAFYTTSLFEQERTTLWRISPDRLRPWSFLEGKLLTMASANDVWFGVLSQPSPSRSEERTFKLIRSRDEGWSWEERGVVPGTSSLLVVSEQEVWGLGTNAFYVSTDGGQTHTPVALPGERNGIAERLARGADGTVWLLGPSGLFRISDQGRRWTHEPLQGAELQAGSGGFLAGRVGEALALRRDATGAQWVPFTEQRHRVQALTVSGDTVRVITHARDPFKDGADVWYHHSEDGGLTWKHVETGLHTRVAIAGREWGVGSNILGQLYGHVPKGEE</sequence>
<accession>A0ABY9X4F3</accession>
<evidence type="ECO:0000256" key="1">
    <source>
        <dbReference type="SAM" id="SignalP"/>
    </source>
</evidence>
<protein>
    <submittedName>
        <fullName evidence="2">Uncharacterized protein</fullName>
    </submittedName>
</protein>
<keyword evidence="3" id="KW-1185">Reference proteome</keyword>
<proteinExistence type="predicted"/>
<feature type="chain" id="PRO_5046016500" evidence="1">
    <location>
        <begin position="24"/>
        <end position="336"/>
    </location>
</feature>
<reference evidence="2 3" key="1">
    <citation type="submission" date="2019-08" db="EMBL/GenBank/DDBJ databases">
        <title>Archangium and Cystobacter genomes.</title>
        <authorList>
            <person name="Chen I.-C.K."/>
            <person name="Wielgoss S."/>
        </authorList>
    </citation>
    <scope>NUCLEOTIDE SEQUENCE [LARGE SCALE GENOMIC DNA]</scope>
    <source>
        <strain evidence="2 3">Cbm 6</strain>
    </source>
</reference>
<gene>
    <name evidence="2" type="ORF">F0U60_43710</name>
</gene>